<name>A0ABY1CAV1_9FIRM</name>
<evidence type="ECO:0000313" key="2">
    <source>
        <dbReference type="Proteomes" id="UP000198970"/>
    </source>
</evidence>
<reference evidence="1 2" key="1">
    <citation type="submission" date="2016-10" db="EMBL/GenBank/DDBJ databases">
        <authorList>
            <person name="Varghese N."/>
            <person name="Submissions S."/>
        </authorList>
    </citation>
    <scope>NUCLEOTIDE SEQUENCE [LARGE SCALE GENOMIC DNA]</scope>
    <source>
        <strain evidence="1 2">ATCC 19403</strain>
    </source>
</reference>
<keyword evidence="2" id="KW-1185">Reference proteome</keyword>
<organism evidence="1 2">
    <name type="scientific">Lacrimispora sphenoides JCM 1415</name>
    <dbReference type="NCBI Taxonomy" id="1297793"/>
    <lineage>
        <taxon>Bacteria</taxon>
        <taxon>Bacillati</taxon>
        <taxon>Bacillota</taxon>
        <taxon>Clostridia</taxon>
        <taxon>Lachnospirales</taxon>
        <taxon>Lachnospiraceae</taxon>
        <taxon>Lacrimispora</taxon>
    </lineage>
</organism>
<evidence type="ECO:0000313" key="1">
    <source>
        <dbReference type="EMBL" id="SET87420.1"/>
    </source>
</evidence>
<dbReference type="Proteomes" id="UP000198970">
    <property type="component" value="Chromosome I"/>
</dbReference>
<gene>
    <name evidence="1" type="ORF">SAMN02745906_2609</name>
</gene>
<accession>A0ABY1CAV1</accession>
<protein>
    <submittedName>
        <fullName evidence="1">Uncharacterized protein</fullName>
    </submittedName>
</protein>
<sequence>MLIQGGALVYSGPAFLLPLDMIRMEQENGKVAGVLFLCIGTDTALRKTALDRSLATI</sequence>
<dbReference type="EMBL" id="LT630003">
    <property type="protein sequence ID" value="SET87420.1"/>
    <property type="molecule type" value="Genomic_DNA"/>
</dbReference>
<proteinExistence type="predicted"/>